<gene>
    <name evidence="2" type="ordered locus">Dret_0356</name>
</gene>
<reference evidence="2 3" key="2">
    <citation type="journal article" date="2010" name="Stand. Genomic Sci.">
        <title>Complete genome sequence of Desulfohalobium retbaense type strain (HR(100)).</title>
        <authorList>
            <person name="Spring S."/>
            <person name="Nolan M."/>
            <person name="Lapidus A."/>
            <person name="Glavina Del Rio T."/>
            <person name="Copeland A."/>
            <person name="Tice H."/>
            <person name="Cheng J.F."/>
            <person name="Lucas S."/>
            <person name="Land M."/>
            <person name="Chen F."/>
            <person name="Bruce D."/>
            <person name="Goodwin L."/>
            <person name="Pitluck S."/>
            <person name="Ivanova N."/>
            <person name="Mavromatis K."/>
            <person name="Mikhailova N."/>
            <person name="Pati A."/>
            <person name="Chen A."/>
            <person name="Palaniappan K."/>
            <person name="Hauser L."/>
            <person name="Chang Y.J."/>
            <person name="Jeffries C.D."/>
            <person name="Munk C."/>
            <person name="Kiss H."/>
            <person name="Chain P."/>
            <person name="Han C."/>
            <person name="Brettin T."/>
            <person name="Detter J.C."/>
            <person name="Schuler E."/>
            <person name="Goker M."/>
            <person name="Rohde M."/>
            <person name="Bristow J."/>
            <person name="Eisen J.A."/>
            <person name="Markowitz V."/>
            <person name="Hugenholtz P."/>
            <person name="Kyrpides N.C."/>
            <person name="Klenk H.P."/>
        </authorList>
    </citation>
    <scope>NUCLEOTIDE SEQUENCE [LARGE SCALE GENOMIC DNA]</scope>
    <source>
        <strain evidence="2 3">DSM 5692</strain>
    </source>
</reference>
<dbReference type="Gene3D" id="3.30.420.140">
    <property type="entry name" value="YqgF/RNase H-like domain"/>
    <property type="match status" value="1"/>
</dbReference>
<keyword evidence="3" id="KW-1185">Reference proteome</keyword>
<accession>C8X033</accession>
<dbReference type="GO" id="GO:0006412">
    <property type="term" value="P:translation"/>
    <property type="evidence" value="ECO:0007669"/>
    <property type="project" value="TreeGrafter"/>
</dbReference>
<dbReference type="AlphaFoldDB" id="C8X033"/>
<reference evidence="3" key="1">
    <citation type="submission" date="2009-09" db="EMBL/GenBank/DDBJ databases">
        <title>The complete chromosome of Desulfohalobium retbaense DSM 5692.</title>
        <authorList>
            <consortium name="US DOE Joint Genome Institute (JGI-PGF)"/>
            <person name="Lucas S."/>
            <person name="Copeland A."/>
            <person name="Lapidus A."/>
            <person name="Glavina del Rio T."/>
            <person name="Dalin E."/>
            <person name="Tice H."/>
            <person name="Bruce D."/>
            <person name="Goodwin L."/>
            <person name="Pitluck S."/>
            <person name="Kyrpides N."/>
            <person name="Mavromatis K."/>
            <person name="Ivanova N."/>
            <person name="Mikhailova N."/>
            <person name="Munk A.C."/>
            <person name="Brettin T."/>
            <person name="Detter J.C."/>
            <person name="Han C."/>
            <person name="Tapia R."/>
            <person name="Larimer F."/>
            <person name="Land M."/>
            <person name="Hauser L."/>
            <person name="Markowitz V."/>
            <person name="Cheng J.-F."/>
            <person name="Hugenholtz P."/>
            <person name="Woyke T."/>
            <person name="Wu D."/>
            <person name="Spring S."/>
            <person name="Klenk H.-P."/>
            <person name="Eisen J.A."/>
        </authorList>
    </citation>
    <scope>NUCLEOTIDE SEQUENCE [LARGE SCALE GENOMIC DNA]</scope>
    <source>
        <strain evidence="3">DSM 5692</strain>
    </source>
</reference>
<dbReference type="HOGENOM" id="CLU_009833_0_2_7"/>
<protein>
    <submittedName>
        <fullName evidence="2">Tex-like protein protein-like protein</fullName>
    </submittedName>
</protein>
<dbReference type="InterPro" id="IPR010994">
    <property type="entry name" value="RuvA_2-like"/>
</dbReference>
<dbReference type="InterPro" id="IPR012340">
    <property type="entry name" value="NA-bd_OB-fold"/>
</dbReference>
<dbReference type="Proteomes" id="UP000001052">
    <property type="component" value="Chromosome"/>
</dbReference>
<dbReference type="FunFam" id="2.40.50.140:FF:000051">
    <property type="entry name" value="RNA-binding transcriptional accessory protein"/>
    <property type="match status" value="1"/>
</dbReference>
<dbReference type="SMART" id="SM00316">
    <property type="entry name" value="S1"/>
    <property type="match status" value="1"/>
</dbReference>
<dbReference type="InterPro" id="IPR041692">
    <property type="entry name" value="HHH_9"/>
</dbReference>
<dbReference type="InterPro" id="IPR055179">
    <property type="entry name" value="Tex-like_central_region"/>
</dbReference>
<dbReference type="SUPFAM" id="SSF47781">
    <property type="entry name" value="RuvA domain 2-like"/>
    <property type="match status" value="2"/>
</dbReference>
<dbReference type="InterPro" id="IPR032639">
    <property type="entry name" value="Tex_YqgF"/>
</dbReference>
<dbReference type="OrthoDB" id="9804714at2"/>
<dbReference type="EMBL" id="CP001734">
    <property type="protein sequence ID" value="ACV67658.1"/>
    <property type="molecule type" value="Genomic_DNA"/>
</dbReference>
<proteinExistence type="predicted"/>
<dbReference type="Gene3D" id="1.10.150.310">
    <property type="entry name" value="Tex RuvX-like domain-like"/>
    <property type="match status" value="1"/>
</dbReference>
<dbReference type="Pfam" id="PF09371">
    <property type="entry name" value="Tex_N"/>
    <property type="match status" value="1"/>
</dbReference>
<dbReference type="GO" id="GO:0003735">
    <property type="term" value="F:structural constituent of ribosome"/>
    <property type="evidence" value="ECO:0007669"/>
    <property type="project" value="TreeGrafter"/>
</dbReference>
<dbReference type="RefSeq" id="WP_015750817.1">
    <property type="nucleotide sequence ID" value="NC_013223.1"/>
</dbReference>
<dbReference type="Gene3D" id="1.10.10.650">
    <property type="entry name" value="RuvA domain 2-like"/>
    <property type="match status" value="1"/>
</dbReference>
<dbReference type="CDD" id="cd05685">
    <property type="entry name" value="S1_Tex"/>
    <property type="match status" value="1"/>
</dbReference>
<dbReference type="Pfam" id="PF16921">
    <property type="entry name" value="Tex_YqgF"/>
    <property type="match status" value="1"/>
</dbReference>
<dbReference type="InterPro" id="IPR012337">
    <property type="entry name" value="RNaseH-like_sf"/>
</dbReference>
<dbReference type="Gene3D" id="1.10.3500.10">
    <property type="entry name" value="Tex N-terminal region-like"/>
    <property type="match status" value="1"/>
</dbReference>
<dbReference type="PANTHER" id="PTHR10724">
    <property type="entry name" value="30S RIBOSOMAL PROTEIN S1"/>
    <property type="match status" value="1"/>
</dbReference>
<dbReference type="GO" id="GO:0005737">
    <property type="term" value="C:cytoplasm"/>
    <property type="evidence" value="ECO:0007669"/>
    <property type="project" value="UniProtKB-ARBA"/>
</dbReference>
<dbReference type="KEGG" id="drt:Dret_0356"/>
<evidence type="ECO:0000259" key="1">
    <source>
        <dbReference type="PROSITE" id="PS50126"/>
    </source>
</evidence>
<organism evidence="2 3">
    <name type="scientific">Desulfohalobium retbaense (strain ATCC 49708 / DSM 5692 / JCM 16813 / HR100)</name>
    <dbReference type="NCBI Taxonomy" id="485915"/>
    <lineage>
        <taxon>Bacteria</taxon>
        <taxon>Pseudomonadati</taxon>
        <taxon>Thermodesulfobacteriota</taxon>
        <taxon>Desulfovibrionia</taxon>
        <taxon>Desulfovibrionales</taxon>
        <taxon>Desulfohalobiaceae</taxon>
        <taxon>Desulfohalobium</taxon>
    </lineage>
</organism>
<dbReference type="STRING" id="485915.Dret_0356"/>
<dbReference type="GO" id="GO:0006139">
    <property type="term" value="P:nucleobase-containing compound metabolic process"/>
    <property type="evidence" value="ECO:0007669"/>
    <property type="project" value="InterPro"/>
</dbReference>
<dbReference type="InterPro" id="IPR018974">
    <property type="entry name" value="Tex-like_N"/>
</dbReference>
<dbReference type="SMART" id="SM00732">
    <property type="entry name" value="YqgFc"/>
    <property type="match status" value="1"/>
</dbReference>
<evidence type="ECO:0000313" key="2">
    <source>
        <dbReference type="EMBL" id="ACV67658.1"/>
    </source>
</evidence>
<dbReference type="PROSITE" id="PS50126">
    <property type="entry name" value="S1"/>
    <property type="match status" value="1"/>
</dbReference>
<dbReference type="GO" id="GO:0003729">
    <property type="term" value="F:mRNA binding"/>
    <property type="evidence" value="ECO:0007669"/>
    <property type="project" value="UniProtKB-ARBA"/>
</dbReference>
<dbReference type="Pfam" id="PF17674">
    <property type="entry name" value="HHH_9"/>
    <property type="match status" value="1"/>
</dbReference>
<dbReference type="InterPro" id="IPR044146">
    <property type="entry name" value="S1_Tex"/>
</dbReference>
<feature type="domain" description="S1 motif" evidence="1">
    <location>
        <begin position="632"/>
        <end position="702"/>
    </location>
</feature>
<dbReference type="Pfam" id="PF12836">
    <property type="entry name" value="HHH_3"/>
    <property type="match status" value="1"/>
</dbReference>
<dbReference type="InterPro" id="IPR023319">
    <property type="entry name" value="Tex-like_HTH_dom_sf"/>
</dbReference>
<evidence type="ECO:0000313" key="3">
    <source>
        <dbReference type="Proteomes" id="UP000001052"/>
    </source>
</evidence>
<dbReference type="SUPFAM" id="SSF53098">
    <property type="entry name" value="Ribonuclease H-like"/>
    <property type="match status" value="1"/>
</dbReference>
<dbReference type="InterPro" id="IPR050437">
    <property type="entry name" value="Ribos_protein_bS1-like"/>
</dbReference>
<sequence length="703" mass="76953">MDALHTYLVEKTGIPAKAVGNILALFESGATIPFIARYRKDQTGGVEEEQLRAFEEAYRSAERLLERKAAVLRLIEERGHLTDAIRAKVDGAQSLTEVEDIYRPYKEKKSTRAGRALAQGLGPLADVLQQAALSEAAFRDKARAYVGGEVADVDQAVQGAQDILAERLSDDPREREVLRNQVRRHGVLEVKPGKAFDTQGVYAGYGDYREKLAGVVSHRYLAIMRGVRDKQLRVAIRVDLERTLANILRSKIPKRATSVAELLRAAYQDGLKRLLFPAVEREMHAELKERADRQAVAVFGANLRQMLMTPPVSGQVLMGVDPAYRTGCKLAVIDPNGKLLETGVIFPTPPQNDVSGAAATVRELVRRHQVQGVAIGNGTASRETQEFFAGLNRDQGLGLKYTVVSEAGASVYSASKLAQAEYPDLDVTLRGAISIAQRLRDPMAELVKIDPKSLGIGQYQHDVDQKLLARKLHETIEDLVNQVGVEVNSASAALLGYVAGLGPKLARGIVADRETKGPFGGKKDLLRVAGLGPKAFEQCAGFLRIRQGRDLLDNTGVHPESYGAATRLREEYDPHVLSVQDCGPIAAKLGVGRQTLTDIVFELQKPGFDPRQTLPAVPFRDDVRDIEALREGDIVSGVVRSIVDFGAFVDVGLKNDGLIHISELSHSRVSHPLEVLAVNQYLPRIRVLRVFPEKGQVALSLKE</sequence>
<dbReference type="SUPFAM" id="SSF50249">
    <property type="entry name" value="Nucleic acid-binding proteins"/>
    <property type="match status" value="1"/>
</dbReference>
<dbReference type="Pfam" id="PF22706">
    <property type="entry name" value="Tex_central_region"/>
    <property type="match status" value="1"/>
</dbReference>
<dbReference type="InterPro" id="IPR003029">
    <property type="entry name" value="S1_domain"/>
</dbReference>
<dbReference type="SUPFAM" id="SSF158832">
    <property type="entry name" value="Tex N-terminal region-like"/>
    <property type="match status" value="1"/>
</dbReference>
<dbReference type="InterPro" id="IPR006641">
    <property type="entry name" value="YqgF/RNaseH-like_dom"/>
</dbReference>
<dbReference type="Gene3D" id="2.40.50.140">
    <property type="entry name" value="Nucleic acid-binding proteins"/>
    <property type="match status" value="1"/>
</dbReference>
<dbReference type="FunFam" id="3.30.420.140:FF:000001">
    <property type="entry name" value="RNA-binding transcriptional accessory protein"/>
    <property type="match status" value="1"/>
</dbReference>
<name>C8X033_DESRD</name>
<dbReference type="PANTHER" id="PTHR10724:SF10">
    <property type="entry name" value="S1 RNA-BINDING DOMAIN-CONTAINING PROTEIN 1"/>
    <property type="match status" value="1"/>
</dbReference>
<dbReference type="InterPro" id="IPR023323">
    <property type="entry name" value="Tex-like_dom_sf"/>
</dbReference>
<dbReference type="InterPro" id="IPR037027">
    <property type="entry name" value="YqgF/RNaseH-like_dom_sf"/>
</dbReference>
<dbReference type="FunFam" id="1.10.10.650:FF:000001">
    <property type="entry name" value="S1 RNA-binding domain 1"/>
    <property type="match status" value="1"/>
</dbReference>
<dbReference type="eggNOG" id="COG2183">
    <property type="taxonomic scope" value="Bacteria"/>
</dbReference>
<dbReference type="Pfam" id="PF00575">
    <property type="entry name" value="S1"/>
    <property type="match status" value="1"/>
</dbReference>